<proteinExistence type="predicted"/>
<sequence>MGYTIYYRVEITRWSEFVKFIKRICRGLGIGFELSGSYVVVTGEEAESLVIPPSGEGFVKTYGREPITSIYLLILYSISAFGSVLVWED</sequence>
<feature type="transmembrane region" description="Helical" evidence="1">
    <location>
        <begin position="70"/>
        <end position="87"/>
    </location>
</feature>
<keyword evidence="1" id="KW-1133">Transmembrane helix</keyword>
<dbReference type="OrthoDB" id="86278at2157"/>
<dbReference type="STRING" id="54262.CHITON_1572"/>
<dbReference type="KEGG" id="tch:CHITON_1572"/>
<accession>A0A160VWL1</accession>
<organism evidence="3 4">
    <name type="scientific">Thermococcus chitonophagus</name>
    <dbReference type="NCBI Taxonomy" id="54262"/>
    <lineage>
        <taxon>Archaea</taxon>
        <taxon>Methanobacteriati</taxon>
        <taxon>Methanobacteriota</taxon>
        <taxon>Thermococci</taxon>
        <taxon>Thermococcales</taxon>
        <taxon>Thermococcaceae</taxon>
        <taxon>Thermococcus</taxon>
    </lineage>
</organism>
<dbReference type="Proteomes" id="UP000250189">
    <property type="component" value="Chromosome"/>
</dbReference>
<dbReference type="AlphaFoldDB" id="A0A160VWL1"/>
<reference evidence="4" key="2">
    <citation type="submission" date="2016-01" db="EMBL/GenBank/DDBJ databases">
        <authorList>
            <person name="Vorgias C.E."/>
        </authorList>
    </citation>
    <scope>NUCLEOTIDE SEQUENCE [LARGE SCALE GENOMIC DNA]</scope>
</reference>
<name>A0A160VWL1_9EURY</name>
<dbReference type="GeneID" id="33322348"/>
<dbReference type="EMBL" id="CP015193">
    <property type="protein sequence ID" value="ASJ16870.1"/>
    <property type="molecule type" value="Genomic_DNA"/>
</dbReference>
<keyword evidence="1" id="KW-0472">Membrane</keyword>
<evidence type="ECO:0000313" key="2">
    <source>
        <dbReference type="EMBL" id="ASJ16870.1"/>
    </source>
</evidence>
<evidence type="ECO:0000313" key="4">
    <source>
        <dbReference type="Proteomes" id="UP000093069"/>
    </source>
</evidence>
<evidence type="ECO:0000256" key="1">
    <source>
        <dbReference type="SAM" id="Phobius"/>
    </source>
</evidence>
<evidence type="ECO:0000313" key="3">
    <source>
        <dbReference type="EMBL" id="CUX78351.1"/>
    </source>
</evidence>
<gene>
    <name evidence="2" type="ORF">A3L04_07180</name>
    <name evidence="3" type="ORF">CHITON_1572</name>
</gene>
<reference evidence="2 5" key="3">
    <citation type="submission" date="2016-04" db="EMBL/GenBank/DDBJ databases">
        <title>Complete genome sequence of Thermococcus chitonophagus type strain GC74.</title>
        <authorList>
            <person name="Oger P.M."/>
        </authorList>
    </citation>
    <scope>NUCLEOTIDE SEQUENCE [LARGE SCALE GENOMIC DNA]</scope>
    <source>
        <strain evidence="2 5">GC74</strain>
    </source>
</reference>
<keyword evidence="1" id="KW-0812">Transmembrane</keyword>
<keyword evidence="5" id="KW-1185">Reference proteome</keyword>
<reference evidence="3" key="1">
    <citation type="submission" date="2016-01" db="EMBL/GenBank/DDBJ databases">
        <authorList>
            <person name="Oliw E.H."/>
        </authorList>
    </citation>
    <scope>NUCLEOTIDE SEQUENCE</scope>
    <source>
        <strain evidence="3">1</strain>
    </source>
</reference>
<dbReference type="Proteomes" id="UP000093069">
    <property type="component" value="Chromosome I"/>
</dbReference>
<evidence type="ECO:0000313" key="5">
    <source>
        <dbReference type="Proteomes" id="UP000250189"/>
    </source>
</evidence>
<dbReference type="RefSeq" id="WP_068578311.1">
    <property type="nucleotide sequence ID" value="NZ_CP015193.1"/>
</dbReference>
<protein>
    <submittedName>
        <fullName evidence="3">Uncharacterized protein</fullName>
    </submittedName>
</protein>
<dbReference type="EMBL" id="LN999010">
    <property type="protein sequence ID" value="CUX78351.1"/>
    <property type="molecule type" value="Genomic_DNA"/>
</dbReference>